<evidence type="ECO:0000313" key="1">
    <source>
        <dbReference type="EMBL" id="KAI1695316.1"/>
    </source>
</evidence>
<dbReference type="AlphaFoldDB" id="A0AAD4MHE8"/>
<proteinExistence type="predicted"/>
<dbReference type="Proteomes" id="UP001201812">
    <property type="component" value="Unassembled WGS sequence"/>
</dbReference>
<protein>
    <submittedName>
        <fullName evidence="1">Uncharacterized protein</fullName>
    </submittedName>
</protein>
<reference evidence="1" key="1">
    <citation type="submission" date="2022-01" db="EMBL/GenBank/DDBJ databases">
        <title>Genome Sequence Resource for Two Populations of Ditylenchus destructor, the Migratory Endoparasitic Phytonematode.</title>
        <authorList>
            <person name="Zhang H."/>
            <person name="Lin R."/>
            <person name="Xie B."/>
        </authorList>
    </citation>
    <scope>NUCLEOTIDE SEQUENCE</scope>
    <source>
        <strain evidence="1">BazhouSP</strain>
    </source>
</reference>
<evidence type="ECO:0000313" key="2">
    <source>
        <dbReference type="Proteomes" id="UP001201812"/>
    </source>
</evidence>
<comment type="caution">
    <text evidence="1">The sequence shown here is derived from an EMBL/GenBank/DDBJ whole genome shotgun (WGS) entry which is preliminary data.</text>
</comment>
<dbReference type="EMBL" id="JAKKPZ010000415">
    <property type="protein sequence ID" value="KAI1695316.1"/>
    <property type="molecule type" value="Genomic_DNA"/>
</dbReference>
<organism evidence="1 2">
    <name type="scientific">Ditylenchus destructor</name>
    <dbReference type="NCBI Taxonomy" id="166010"/>
    <lineage>
        <taxon>Eukaryota</taxon>
        <taxon>Metazoa</taxon>
        <taxon>Ecdysozoa</taxon>
        <taxon>Nematoda</taxon>
        <taxon>Chromadorea</taxon>
        <taxon>Rhabditida</taxon>
        <taxon>Tylenchina</taxon>
        <taxon>Tylenchomorpha</taxon>
        <taxon>Sphaerularioidea</taxon>
        <taxon>Anguinidae</taxon>
        <taxon>Anguininae</taxon>
        <taxon>Ditylenchus</taxon>
    </lineage>
</organism>
<accession>A0AAD4MHE8</accession>
<gene>
    <name evidence="1" type="ORF">DdX_19639</name>
</gene>
<name>A0AAD4MHE8_9BILA</name>
<sequence>MTNGRTPILWHKKTFAQYPDLCRVKLIRNVFMIRFLEDEQKKCAASVGHWPDEAGTRPVREQNGLRPVRIVHRGLWAKINIFKSVSALSQRCKEE</sequence>
<keyword evidence="2" id="KW-1185">Reference proteome</keyword>